<dbReference type="InterPro" id="IPR043502">
    <property type="entry name" value="DNA/RNA_pol_sf"/>
</dbReference>
<sequence>MKIGKTSINTQVSNDEVKKIKRNKNNYEKRLKPNEILLNENWKNINIDLKWLENLKHDDNDYAKFIEVGVPEDTKYDRFNYQQFLKDDPDELKKWKDYERIYIDSDTSLFDVSFSEEESNKKLKMSTLRSKNTCSKMSLNKINNDEYETFEVNINKIKEIYRNFKPHLYNYLNVNKRKYNDSKQILVSINKNNLTQIEEFKKICKENTIMYNEIEISKKLRITKKCSFIDIWSININRIENKLNELIYICNNQLPEFVLIQETYHTMPLFLNNYICIDQFKDNNNHGMLMLIRKNIECSYEIIYNKDDIQIINIYIGNEVLKIINVYMPHNASRMITNELTIKSYIKNNVKTYVLGDWNKEITKNNIFHDYNKVQVIKVNSGTRQVYNIPTSTEIDYGYQLFNKRLGTAKKLSYQISDHYIISYRFLQKYKTNDTTKISFNRLKITKPKYEVIINDSIWISKLSYDEKIESIKQKYKLIKKVKYKKFYEIYVSNNKRKLLDEKSKLCKDIRTSETINEKVYNKLKEIRKEIKQEYKLEVIARNKRITKYRQSIMKNNNPRETWQMIKRVNIKISTDLPIINVYTTNNIASTTYETGLHMYKTHFKNLCTRELDPIEYKVNENFIKENYSEILDECISIEELTNVINSIANNKAEGMDNIPAEFYKLMIKTNIKQNAMVNEILKIMNEAYEKGIFPSTWCKSYIVPLYKKGDKFNLNNYRGITIINVLQKILCKILTNRLNMITESFNIIAKEQIGFVRQEEGIAQITTLLEIVERRLNDDLETYVIFLDLEKAYDKVPHNNLLNKLNKLGMSKKFCTFIENLYKNSECVVRVNNKYTESFMYERGVRQGCPLSPLLFNLYINDFLEHMTGVYVPNLTYNPKGLQFADDTVVFAYNEKSVEHNIKQIEKWCQENKMKINVNKSGIMHFTNGNKNTRIFKLNDQPIPNVETYTYLGLEINTQLSKDLMIQTKINNGKRLLGIFANTLKNIYFPFMAKVMFIKNQLIPTMTYGCEIYGMTDVYVKKIKRVVDQAIYYICHKKTFQRSIIYPELKITHINAFASRMRTRAYFKWKNSTKTIKDLVDNPFYSRKVDCNIPWVTSTKKWINRYKIPDNLNKKDYKKLFFNIYKTRKKKISEFEKIIEETALDKINIQKIIKMNKNLDPTLIIDIFKFKTNCLTFTPKFKYSNIYTIPKDINCVCCGTTQYESFYHLIFECKEFNDLRYTFVNEVYESPAKTINKMITTNKKRLKKFIKFITLILKQRKTIIKKSKKVFTNK</sequence>
<gene>
    <name evidence="2" type="ORF">EHP00_2039</name>
</gene>
<dbReference type="InterPro" id="IPR036691">
    <property type="entry name" value="Endo/exonu/phosph_ase_sf"/>
</dbReference>
<dbReference type="Gene3D" id="3.30.70.270">
    <property type="match status" value="1"/>
</dbReference>
<proteinExistence type="predicted"/>
<dbReference type="PANTHER" id="PTHR19446">
    <property type="entry name" value="REVERSE TRANSCRIPTASES"/>
    <property type="match status" value="1"/>
</dbReference>
<feature type="domain" description="Reverse transcriptase" evidence="1">
    <location>
        <begin position="687"/>
        <end position="957"/>
    </location>
</feature>
<organism evidence="2 3">
    <name type="scientific">Ecytonucleospora hepatopenaei</name>
    <dbReference type="NCBI Taxonomy" id="646526"/>
    <lineage>
        <taxon>Eukaryota</taxon>
        <taxon>Fungi</taxon>
        <taxon>Fungi incertae sedis</taxon>
        <taxon>Microsporidia</taxon>
        <taxon>Enterocytozoonidae</taxon>
        <taxon>Ecytonucleospora</taxon>
    </lineage>
</organism>
<evidence type="ECO:0000313" key="3">
    <source>
        <dbReference type="Proteomes" id="UP000192758"/>
    </source>
</evidence>
<accession>A0A1W0E893</accession>
<dbReference type="Pfam" id="PF00078">
    <property type="entry name" value="RVT_1"/>
    <property type="match status" value="1"/>
</dbReference>
<dbReference type="InterPro" id="IPR000477">
    <property type="entry name" value="RT_dom"/>
</dbReference>
<evidence type="ECO:0000313" key="2">
    <source>
        <dbReference type="EMBL" id="OQS55484.1"/>
    </source>
</evidence>
<dbReference type="SUPFAM" id="SSF56672">
    <property type="entry name" value="DNA/RNA polymerases"/>
    <property type="match status" value="1"/>
</dbReference>
<dbReference type="STRING" id="646526.A0A1W0E893"/>
<dbReference type="PROSITE" id="PS50878">
    <property type="entry name" value="RT_POL"/>
    <property type="match status" value="1"/>
</dbReference>
<keyword evidence="3" id="KW-1185">Reference proteome</keyword>
<dbReference type="Gene3D" id="3.60.10.10">
    <property type="entry name" value="Endonuclease/exonuclease/phosphatase"/>
    <property type="match status" value="1"/>
</dbReference>
<protein>
    <recommendedName>
        <fullName evidence="1">Reverse transcriptase domain-containing protein</fullName>
    </recommendedName>
</protein>
<dbReference type="CDD" id="cd01650">
    <property type="entry name" value="RT_nLTR_like"/>
    <property type="match status" value="1"/>
</dbReference>
<comment type="caution">
    <text evidence="2">The sequence shown here is derived from an EMBL/GenBank/DDBJ whole genome shotgun (WGS) entry which is preliminary data.</text>
</comment>
<name>A0A1W0E893_9MICR</name>
<dbReference type="VEuPathDB" id="MicrosporidiaDB:EHP00_2039"/>
<evidence type="ECO:0000259" key="1">
    <source>
        <dbReference type="PROSITE" id="PS50878"/>
    </source>
</evidence>
<dbReference type="InterPro" id="IPR043128">
    <property type="entry name" value="Rev_trsase/Diguanyl_cyclase"/>
</dbReference>
<dbReference type="Proteomes" id="UP000192758">
    <property type="component" value="Unassembled WGS sequence"/>
</dbReference>
<reference evidence="2 3" key="1">
    <citation type="journal article" date="2017" name="Environ. Microbiol.">
        <title>Decay of the glycolytic pathway and adaptation to intranuclear parasitism within Enterocytozoonidae microsporidia.</title>
        <authorList>
            <person name="Wiredu Boakye D."/>
            <person name="Jaroenlak P."/>
            <person name="Prachumwat A."/>
            <person name="Williams T.A."/>
            <person name="Bateman K.S."/>
            <person name="Itsathitphaisarn O."/>
            <person name="Sritunyalucksana K."/>
            <person name="Paszkiewicz K.H."/>
            <person name="Moore K.A."/>
            <person name="Stentiford G.D."/>
            <person name="Williams B.A."/>
        </authorList>
    </citation>
    <scope>NUCLEOTIDE SEQUENCE [LARGE SCALE GENOMIC DNA]</scope>
    <source>
        <strain evidence="2 3">TH1</strain>
    </source>
</reference>
<dbReference type="EMBL" id="MNPJ01000008">
    <property type="protein sequence ID" value="OQS55484.1"/>
    <property type="molecule type" value="Genomic_DNA"/>
</dbReference>
<dbReference type="AlphaFoldDB" id="A0A1W0E893"/>
<dbReference type="SUPFAM" id="SSF56219">
    <property type="entry name" value="DNase I-like"/>
    <property type="match status" value="1"/>
</dbReference>
<dbReference type="OrthoDB" id="5534248at2759"/>